<protein>
    <recommendedName>
        <fullName evidence="5">NAD(P)-binding protein</fullName>
    </recommendedName>
</protein>
<comment type="similarity">
    <text evidence="1">Belongs to the short-chain dehydrogenases/reductases (SDR) family.</text>
</comment>
<keyword evidence="4" id="KW-1185">Reference proteome</keyword>
<evidence type="ECO:0000313" key="3">
    <source>
        <dbReference type="EMBL" id="KAK0499058.1"/>
    </source>
</evidence>
<reference evidence="3" key="1">
    <citation type="submission" date="2023-06" db="EMBL/GenBank/DDBJ databases">
        <authorList>
            <consortium name="Lawrence Berkeley National Laboratory"/>
            <person name="Ahrendt S."/>
            <person name="Sahu N."/>
            <person name="Indic B."/>
            <person name="Wong-Bajracharya J."/>
            <person name="Merenyi Z."/>
            <person name="Ke H.-M."/>
            <person name="Monk M."/>
            <person name="Kocsube S."/>
            <person name="Drula E."/>
            <person name="Lipzen A."/>
            <person name="Balint B."/>
            <person name="Henrissat B."/>
            <person name="Andreopoulos B."/>
            <person name="Martin F.M."/>
            <person name="Harder C.B."/>
            <person name="Rigling D."/>
            <person name="Ford K.L."/>
            <person name="Foster G.D."/>
            <person name="Pangilinan J."/>
            <person name="Papanicolaou A."/>
            <person name="Barry K."/>
            <person name="LaButti K."/>
            <person name="Viragh M."/>
            <person name="Koriabine M."/>
            <person name="Yan M."/>
            <person name="Riley R."/>
            <person name="Champramary S."/>
            <person name="Plett K.L."/>
            <person name="Tsai I.J."/>
            <person name="Slot J."/>
            <person name="Sipos G."/>
            <person name="Plett J."/>
            <person name="Nagy L.G."/>
            <person name="Grigoriev I.V."/>
        </authorList>
    </citation>
    <scope>NUCLEOTIDE SEQUENCE</scope>
    <source>
        <strain evidence="3">HWK02</strain>
    </source>
</reference>
<dbReference type="Gene3D" id="3.40.50.720">
    <property type="entry name" value="NAD(P)-binding Rossmann-like Domain"/>
    <property type="match status" value="1"/>
</dbReference>
<dbReference type="Proteomes" id="UP001175228">
    <property type="component" value="Unassembled WGS sequence"/>
</dbReference>
<dbReference type="AlphaFoldDB" id="A0AA39QCL6"/>
<sequence length="156" mass="17085">LVWLITGTSTGLGRDLVLAALERGDKIIATARARSLHFLADLKETSAEMLELDVTAPPDDLKKVADKAVAIYGRVDVLVNNAGYILVGAPEESTPEETFDQFNTDVFGALNVTRAFLPHMRARRTGTFVWLGSIGGWRAVPNAGLYSTTKWALRRR</sequence>
<evidence type="ECO:0000256" key="2">
    <source>
        <dbReference type="ARBA" id="ARBA00023002"/>
    </source>
</evidence>
<evidence type="ECO:0000256" key="1">
    <source>
        <dbReference type="ARBA" id="ARBA00006484"/>
    </source>
</evidence>
<dbReference type="GO" id="GO:0016491">
    <property type="term" value="F:oxidoreductase activity"/>
    <property type="evidence" value="ECO:0007669"/>
    <property type="project" value="UniProtKB-KW"/>
</dbReference>
<dbReference type="InterPro" id="IPR002347">
    <property type="entry name" value="SDR_fam"/>
</dbReference>
<organism evidence="3 4">
    <name type="scientific">Armillaria luteobubalina</name>
    <dbReference type="NCBI Taxonomy" id="153913"/>
    <lineage>
        <taxon>Eukaryota</taxon>
        <taxon>Fungi</taxon>
        <taxon>Dikarya</taxon>
        <taxon>Basidiomycota</taxon>
        <taxon>Agaricomycotina</taxon>
        <taxon>Agaricomycetes</taxon>
        <taxon>Agaricomycetidae</taxon>
        <taxon>Agaricales</taxon>
        <taxon>Marasmiineae</taxon>
        <taxon>Physalacriaceae</taxon>
        <taxon>Armillaria</taxon>
    </lineage>
</organism>
<name>A0AA39QCL6_9AGAR</name>
<gene>
    <name evidence="3" type="ORF">EDD18DRAFT_1070799</name>
</gene>
<dbReference type="InterPro" id="IPR036291">
    <property type="entry name" value="NAD(P)-bd_dom_sf"/>
</dbReference>
<proteinExistence type="inferred from homology"/>
<dbReference type="InterPro" id="IPR051911">
    <property type="entry name" value="SDR_oxidoreductase"/>
</dbReference>
<dbReference type="PANTHER" id="PTHR43976:SF16">
    <property type="entry name" value="SHORT-CHAIN DEHYDROGENASE_REDUCTASE FAMILY PROTEIN"/>
    <property type="match status" value="1"/>
</dbReference>
<dbReference type="PRINTS" id="PR00081">
    <property type="entry name" value="GDHRDH"/>
</dbReference>
<dbReference type="SUPFAM" id="SSF51735">
    <property type="entry name" value="NAD(P)-binding Rossmann-fold domains"/>
    <property type="match status" value="1"/>
</dbReference>
<feature type="non-terminal residue" evidence="3">
    <location>
        <position position="156"/>
    </location>
</feature>
<evidence type="ECO:0008006" key="5">
    <source>
        <dbReference type="Google" id="ProtNLM"/>
    </source>
</evidence>
<dbReference type="EMBL" id="JAUEPU010000010">
    <property type="protein sequence ID" value="KAK0499058.1"/>
    <property type="molecule type" value="Genomic_DNA"/>
</dbReference>
<dbReference type="PANTHER" id="PTHR43976">
    <property type="entry name" value="SHORT CHAIN DEHYDROGENASE"/>
    <property type="match status" value="1"/>
</dbReference>
<accession>A0AA39QCL6</accession>
<evidence type="ECO:0000313" key="4">
    <source>
        <dbReference type="Proteomes" id="UP001175228"/>
    </source>
</evidence>
<comment type="caution">
    <text evidence="3">The sequence shown here is derived from an EMBL/GenBank/DDBJ whole genome shotgun (WGS) entry which is preliminary data.</text>
</comment>
<keyword evidence="2" id="KW-0560">Oxidoreductase</keyword>
<dbReference type="Pfam" id="PF00106">
    <property type="entry name" value="adh_short"/>
    <property type="match status" value="1"/>
</dbReference>